<feature type="non-terminal residue" evidence="1">
    <location>
        <position position="56"/>
    </location>
</feature>
<evidence type="ECO:0000313" key="2">
    <source>
        <dbReference type="Proteomes" id="UP000789366"/>
    </source>
</evidence>
<keyword evidence="2" id="KW-1185">Reference proteome</keyword>
<evidence type="ECO:0000313" key="1">
    <source>
        <dbReference type="EMBL" id="CAG8607700.1"/>
    </source>
</evidence>
<accession>A0ACA9MQJ0</accession>
<dbReference type="Proteomes" id="UP000789366">
    <property type="component" value="Unassembled WGS sequence"/>
</dbReference>
<organism evidence="1 2">
    <name type="scientific">Cetraspora pellucida</name>
    <dbReference type="NCBI Taxonomy" id="1433469"/>
    <lineage>
        <taxon>Eukaryota</taxon>
        <taxon>Fungi</taxon>
        <taxon>Fungi incertae sedis</taxon>
        <taxon>Mucoromycota</taxon>
        <taxon>Glomeromycotina</taxon>
        <taxon>Glomeromycetes</taxon>
        <taxon>Diversisporales</taxon>
        <taxon>Gigasporaceae</taxon>
        <taxon>Cetraspora</taxon>
    </lineage>
</organism>
<comment type="caution">
    <text evidence="1">The sequence shown here is derived from an EMBL/GenBank/DDBJ whole genome shotgun (WGS) entry which is preliminary data.</text>
</comment>
<sequence length="56" mass="6250">MMIADFDSSVFSNSESEVYGIAAFVDPCIQNFTSIIIFTTKYDIYGLGVILWEISS</sequence>
<dbReference type="EMBL" id="CAJVPW010009668">
    <property type="protein sequence ID" value="CAG8607700.1"/>
    <property type="molecule type" value="Genomic_DNA"/>
</dbReference>
<gene>
    <name evidence="1" type="ORF">SPELUC_LOCUS7377</name>
</gene>
<name>A0ACA9MQJ0_9GLOM</name>
<protein>
    <submittedName>
        <fullName evidence="1">13092_t:CDS:1</fullName>
    </submittedName>
</protein>
<reference evidence="1" key="1">
    <citation type="submission" date="2021-06" db="EMBL/GenBank/DDBJ databases">
        <authorList>
            <person name="Kallberg Y."/>
            <person name="Tangrot J."/>
            <person name="Rosling A."/>
        </authorList>
    </citation>
    <scope>NUCLEOTIDE SEQUENCE</scope>
    <source>
        <strain evidence="1">28 12/20/2015</strain>
    </source>
</reference>
<proteinExistence type="predicted"/>